<proteinExistence type="predicted"/>
<keyword evidence="2" id="KW-0238">DNA-binding</keyword>
<evidence type="ECO:0000256" key="5">
    <source>
        <dbReference type="SAM" id="MobiDB-lite"/>
    </source>
</evidence>
<evidence type="ECO:0000313" key="7">
    <source>
        <dbReference type="EMBL" id="KXJ90525.1"/>
    </source>
</evidence>
<dbReference type="PROSITE" id="PS50048">
    <property type="entry name" value="ZN2_CY6_FUNGAL_2"/>
    <property type="match status" value="1"/>
</dbReference>
<protein>
    <recommendedName>
        <fullName evidence="6">Zn(2)-C6 fungal-type domain-containing protein</fullName>
    </recommendedName>
</protein>
<dbReference type="GO" id="GO:0003677">
    <property type="term" value="F:DNA binding"/>
    <property type="evidence" value="ECO:0007669"/>
    <property type="project" value="UniProtKB-KW"/>
</dbReference>
<gene>
    <name evidence="7" type="ORF">Micbo1qcDRAFT_226501</name>
</gene>
<dbReference type="STRING" id="196109.A0A136J015"/>
<dbReference type="InParanoid" id="A0A136J015"/>
<keyword evidence="4" id="KW-0539">Nucleus</keyword>
<name>A0A136J015_9PEZI</name>
<keyword evidence="3" id="KW-0804">Transcription</keyword>
<dbReference type="InterPro" id="IPR036864">
    <property type="entry name" value="Zn2-C6_fun-type_DNA-bd_sf"/>
</dbReference>
<feature type="compositionally biased region" description="Pro residues" evidence="5">
    <location>
        <begin position="373"/>
        <end position="383"/>
    </location>
</feature>
<dbReference type="SMART" id="SM00066">
    <property type="entry name" value="GAL4"/>
    <property type="match status" value="1"/>
</dbReference>
<dbReference type="PROSITE" id="PS00463">
    <property type="entry name" value="ZN2_CY6_FUNGAL_1"/>
    <property type="match status" value="1"/>
</dbReference>
<evidence type="ECO:0000259" key="6">
    <source>
        <dbReference type="PROSITE" id="PS50048"/>
    </source>
</evidence>
<accession>A0A136J015</accession>
<dbReference type="GO" id="GO:0008270">
    <property type="term" value="F:zinc ion binding"/>
    <property type="evidence" value="ECO:0007669"/>
    <property type="project" value="InterPro"/>
</dbReference>
<dbReference type="OrthoDB" id="4216928at2759"/>
<feature type="region of interest" description="Disordered" evidence="5">
    <location>
        <begin position="365"/>
        <end position="396"/>
    </location>
</feature>
<feature type="domain" description="Zn(2)-C6 fungal-type" evidence="6">
    <location>
        <begin position="15"/>
        <end position="45"/>
    </location>
</feature>
<dbReference type="GO" id="GO:0000981">
    <property type="term" value="F:DNA-binding transcription factor activity, RNA polymerase II-specific"/>
    <property type="evidence" value="ECO:0007669"/>
    <property type="project" value="InterPro"/>
</dbReference>
<dbReference type="Pfam" id="PF00172">
    <property type="entry name" value="Zn_clus"/>
    <property type="match status" value="1"/>
</dbReference>
<dbReference type="AlphaFoldDB" id="A0A136J015"/>
<organism evidence="7 8">
    <name type="scientific">Microdochium bolleyi</name>
    <dbReference type="NCBI Taxonomy" id="196109"/>
    <lineage>
        <taxon>Eukaryota</taxon>
        <taxon>Fungi</taxon>
        <taxon>Dikarya</taxon>
        <taxon>Ascomycota</taxon>
        <taxon>Pezizomycotina</taxon>
        <taxon>Sordariomycetes</taxon>
        <taxon>Xylariomycetidae</taxon>
        <taxon>Xylariales</taxon>
        <taxon>Microdochiaceae</taxon>
        <taxon>Microdochium</taxon>
    </lineage>
</organism>
<evidence type="ECO:0000256" key="4">
    <source>
        <dbReference type="ARBA" id="ARBA00023242"/>
    </source>
</evidence>
<dbReference type="PANTHER" id="PTHR31069:SF32">
    <property type="entry name" value="ARGININE METABOLISM REGULATION PROTEIN II"/>
    <property type="match status" value="1"/>
</dbReference>
<dbReference type="EMBL" id="KQ964252">
    <property type="protein sequence ID" value="KXJ90525.1"/>
    <property type="molecule type" value="Genomic_DNA"/>
</dbReference>
<evidence type="ECO:0000256" key="1">
    <source>
        <dbReference type="ARBA" id="ARBA00023015"/>
    </source>
</evidence>
<feature type="region of interest" description="Disordered" evidence="5">
    <location>
        <begin position="54"/>
        <end position="84"/>
    </location>
</feature>
<evidence type="ECO:0000256" key="2">
    <source>
        <dbReference type="ARBA" id="ARBA00023125"/>
    </source>
</evidence>
<evidence type="ECO:0000256" key="3">
    <source>
        <dbReference type="ARBA" id="ARBA00023163"/>
    </source>
</evidence>
<reference evidence="8" key="1">
    <citation type="submission" date="2016-02" db="EMBL/GenBank/DDBJ databases">
        <title>Draft genome sequence of Microdochium bolleyi, a fungal endophyte of beachgrass.</title>
        <authorList>
            <consortium name="DOE Joint Genome Institute"/>
            <person name="David A.S."/>
            <person name="May G."/>
            <person name="Haridas S."/>
            <person name="Lim J."/>
            <person name="Wang M."/>
            <person name="Labutti K."/>
            <person name="Lipzen A."/>
            <person name="Barry K."/>
            <person name="Grigoriev I.V."/>
        </authorList>
    </citation>
    <scope>NUCLEOTIDE SEQUENCE [LARGE SCALE GENOMIC DNA]</scope>
    <source>
        <strain evidence="8">J235TASD1</strain>
    </source>
</reference>
<dbReference type="CDD" id="cd00067">
    <property type="entry name" value="GAL4"/>
    <property type="match status" value="1"/>
</dbReference>
<dbReference type="SUPFAM" id="SSF57701">
    <property type="entry name" value="Zn2/Cys6 DNA-binding domain"/>
    <property type="match status" value="1"/>
</dbReference>
<dbReference type="Proteomes" id="UP000070501">
    <property type="component" value="Unassembled WGS sequence"/>
</dbReference>
<dbReference type="PANTHER" id="PTHR31069">
    <property type="entry name" value="OLEATE-ACTIVATED TRANSCRIPTION FACTOR 1-RELATED"/>
    <property type="match status" value="1"/>
</dbReference>
<evidence type="ECO:0000313" key="8">
    <source>
        <dbReference type="Proteomes" id="UP000070501"/>
    </source>
</evidence>
<keyword evidence="8" id="KW-1185">Reference proteome</keyword>
<keyword evidence="1" id="KW-0805">Transcription regulation</keyword>
<dbReference type="InterPro" id="IPR050675">
    <property type="entry name" value="OAF3"/>
</dbReference>
<dbReference type="Gene3D" id="4.10.240.10">
    <property type="entry name" value="Zn(2)-C6 fungal-type DNA-binding domain"/>
    <property type="match status" value="1"/>
</dbReference>
<sequence>MYAPADPSSTARRKSCLACTRSKRRCDLGVPLCARCAERQMKCVYAPVVATRRRRVNNTNNKDSSTTRHDPPPRETAPATDAVPEVDMGISMNEDPVLNIDDDFGAALLHPTFLGGSGFDMMDSIFATNLHNTTTTTTPSLVFSAQTISSSSPSCRFSPLAVPSPPQFVSYYPQITPNNSIVMVPSPKPLIVLPADADALHSVLDPRLHYAMAQLRGAPSHFALSCQTPWSHPLLYRDKLPRSIAIAQACCALHTARGAGNAPMVTRNIAHRARELCLEHQPSSSQPMLDLLAHTQALLLYHIMLHVDPDPLARHTMAFTAPELQKAMVQLHDRTKSLNSPYPIGSGPLRTIASLSTPDTLSMLVVPSSDGGPPVPIQAPPPWSRESNKDSGSTAKPMPMFLSLSPLTATRQVWQDWVLHESARRTVLMAGLFMMLQMLVEGRFPFSSTSSTPGSPSHSAFFTGTGAAFGAGSGGSKVGGGGGGISEEEAAAAAAEQAQECCAARDYCVSPWTLSRECWEAEDAVDFAVGWNKRAFTVQSCADLELRVHEVDPVHVDTFSKMMLTLLLGIDETKGWFLAKGGIKL</sequence>
<dbReference type="InterPro" id="IPR001138">
    <property type="entry name" value="Zn2Cys6_DnaBD"/>
</dbReference>